<dbReference type="KEGG" id="tso:IZ6_20910"/>
<protein>
    <submittedName>
        <fullName evidence="1">Uncharacterized protein</fullName>
    </submittedName>
</protein>
<proteinExistence type="predicted"/>
<evidence type="ECO:0000313" key="2">
    <source>
        <dbReference type="Proteomes" id="UP000515317"/>
    </source>
</evidence>
<name>A0A6S6QPF8_9HYPH</name>
<organism evidence="1 2">
    <name type="scientific">Terrihabitans soli</name>
    <dbReference type="NCBI Taxonomy" id="708113"/>
    <lineage>
        <taxon>Bacteria</taxon>
        <taxon>Pseudomonadati</taxon>
        <taxon>Pseudomonadota</taxon>
        <taxon>Alphaproteobacteria</taxon>
        <taxon>Hyphomicrobiales</taxon>
        <taxon>Terrihabitans</taxon>
    </lineage>
</organism>
<accession>A0A6S6QPF8</accession>
<gene>
    <name evidence="1" type="ORF">IZ6_20910</name>
</gene>
<sequence>MARRSLIGLSGERADASRAKAVTEDPGWRTDGQGYPLIAAKVATQCTDGEITLQISSVRERRGRERNDIYKIQYWEMVKGDQVPSALNHAPRAEQLRLIGKAWTAAANSRLLRISDYLTGRLSRVAFTRVPLLAGASFTGFLVSP</sequence>
<reference evidence="1 2" key="1">
    <citation type="submission" date="2020-08" db="EMBL/GenBank/DDBJ databases">
        <title>Genome sequence of Rhizobiales bacterium strain IZ6.</title>
        <authorList>
            <person name="Nakai R."/>
            <person name="Naganuma T."/>
        </authorList>
    </citation>
    <scope>NUCLEOTIDE SEQUENCE [LARGE SCALE GENOMIC DNA]</scope>
    <source>
        <strain evidence="1 2">IZ6</strain>
    </source>
</reference>
<dbReference type="EMBL" id="AP023361">
    <property type="protein sequence ID" value="BCJ91356.1"/>
    <property type="molecule type" value="Genomic_DNA"/>
</dbReference>
<evidence type="ECO:0000313" key="1">
    <source>
        <dbReference type="EMBL" id="BCJ91356.1"/>
    </source>
</evidence>
<dbReference type="Proteomes" id="UP000515317">
    <property type="component" value="Chromosome"/>
</dbReference>
<dbReference type="AlphaFoldDB" id="A0A6S6QPF8"/>
<keyword evidence="2" id="KW-1185">Reference proteome</keyword>